<comment type="subunit">
    <text evidence="2">Tetramer of two components I and two components II.</text>
</comment>
<comment type="pathway">
    <text evidence="1">Amino-acid biosynthesis; L-tryptophan biosynthesis; L-tryptophan from chorismate: step 1/5.</text>
</comment>
<keyword evidence="5" id="KW-0028">Amino-acid biosynthesis</keyword>
<dbReference type="PANTHER" id="PTHR43418">
    <property type="entry name" value="MULTIFUNCTIONAL TRYPTOPHAN BIOSYNTHESIS PROTEIN-RELATED"/>
    <property type="match status" value="1"/>
</dbReference>
<dbReference type="AlphaFoldDB" id="A0A976IKF1"/>
<dbReference type="RefSeq" id="XP_067822952.1">
    <property type="nucleotide sequence ID" value="XM_067966051.1"/>
</dbReference>
<evidence type="ECO:0000256" key="3">
    <source>
        <dbReference type="ARBA" id="ARBA00012266"/>
    </source>
</evidence>
<dbReference type="NCBIfam" id="TIGR00566">
    <property type="entry name" value="trpG_papA"/>
    <property type="match status" value="1"/>
</dbReference>
<dbReference type="KEGG" id="blac:94351722"/>
<dbReference type="OrthoDB" id="524799at2759"/>
<dbReference type="Pfam" id="PF00117">
    <property type="entry name" value="GATase"/>
    <property type="match status" value="1"/>
</dbReference>
<dbReference type="InterPro" id="IPR006221">
    <property type="entry name" value="TrpG/PapA_dom"/>
</dbReference>
<dbReference type="PRINTS" id="PR00097">
    <property type="entry name" value="ANTSNTHASEII"/>
</dbReference>
<keyword evidence="5" id="KW-0057">Aromatic amino acid biosynthesis</keyword>
<dbReference type="InterPro" id="IPR050472">
    <property type="entry name" value="Anth_synth/Amidotransfase"/>
</dbReference>
<dbReference type="SUPFAM" id="SSF52317">
    <property type="entry name" value="Class I glutamine amidotransferase-like"/>
    <property type="match status" value="1"/>
</dbReference>
<dbReference type="PANTHER" id="PTHR43418:SF4">
    <property type="entry name" value="MULTIFUNCTIONAL TRYPTOPHAN BIOSYNTHESIS PROTEIN"/>
    <property type="match status" value="1"/>
</dbReference>
<dbReference type="EMBL" id="SHOA02000001">
    <property type="protein sequence ID" value="TDH73454.1"/>
    <property type="molecule type" value="Genomic_DNA"/>
</dbReference>
<proteinExistence type="predicted"/>
<comment type="caution">
    <text evidence="9">The sequence shown here is derived from an EMBL/GenBank/DDBJ whole genome shotgun (WGS) entry which is preliminary data.</text>
</comment>
<evidence type="ECO:0000256" key="2">
    <source>
        <dbReference type="ARBA" id="ARBA00011743"/>
    </source>
</evidence>
<evidence type="ECO:0000256" key="7">
    <source>
        <dbReference type="ARBA" id="ARBA00082672"/>
    </source>
</evidence>
<dbReference type="FunFam" id="3.40.50.880:FF:000003">
    <property type="entry name" value="Anthranilate synthase component II"/>
    <property type="match status" value="1"/>
</dbReference>
<feature type="domain" description="Glutamine amidotransferase" evidence="8">
    <location>
        <begin position="30"/>
        <end position="233"/>
    </location>
</feature>
<dbReference type="PRINTS" id="PR00096">
    <property type="entry name" value="GATASE"/>
</dbReference>
<accession>A0A976IKF1</accession>
<evidence type="ECO:0000256" key="6">
    <source>
        <dbReference type="ARBA" id="ARBA00022962"/>
    </source>
</evidence>
<dbReference type="InterPro" id="IPR029062">
    <property type="entry name" value="Class_I_gatase-like"/>
</dbReference>
<sequence length="254" mass="28205">MVASMVDELAPVSVQRDVVSKKKRRRVISLLIDNYDSYTYNIMQLLAQVNGSLNSVIVIKNDDFGGQFVAAWDHFKAQASILAAEEDQELVTNVIVSPGPGHPSKAKDFGMCAEAIRHAPVPVLGVCLGHQGLAHVYGGQVIQADEVMHGRTSRVVIERSDAFFAFIPNGFQVVRYHSLVVNPSNVPEALEVLAKSQDGVIMAVRHRIKHQYGVQFHPEAVCSEFGHQLLQNFRDVTLNQRPSKCKLRHCNRLD</sequence>
<protein>
    <recommendedName>
        <fullName evidence="4">Anthranilate synthase component 2</fullName>
        <ecNumber evidence="3">4.1.3.27</ecNumber>
    </recommendedName>
    <alternativeName>
        <fullName evidence="7">Anthranilate synthase, glutamine amidotransferase component</fullName>
    </alternativeName>
</protein>
<evidence type="ECO:0000256" key="5">
    <source>
        <dbReference type="ARBA" id="ARBA00022822"/>
    </source>
</evidence>
<evidence type="ECO:0000259" key="8">
    <source>
        <dbReference type="Pfam" id="PF00117"/>
    </source>
</evidence>
<dbReference type="CDD" id="cd01743">
    <property type="entry name" value="GATase1_Anthranilate_Synthase"/>
    <property type="match status" value="1"/>
</dbReference>
<dbReference type="GO" id="GO:0005829">
    <property type="term" value="C:cytosol"/>
    <property type="evidence" value="ECO:0007669"/>
    <property type="project" value="TreeGrafter"/>
</dbReference>
<dbReference type="Proteomes" id="UP000294530">
    <property type="component" value="Unassembled WGS sequence"/>
</dbReference>
<gene>
    <name evidence="9" type="ORF">CCR75_007996</name>
</gene>
<evidence type="ECO:0000313" key="10">
    <source>
        <dbReference type="Proteomes" id="UP000294530"/>
    </source>
</evidence>
<dbReference type="EC" id="4.1.3.27" evidence="3"/>
<evidence type="ECO:0000313" key="9">
    <source>
        <dbReference type="EMBL" id="TDH73454.1"/>
    </source>
</evidence>
<keyword evidence="6" id="KW-0315">Glutamine amidotransferase</keyword>
<dbReference type="PROSITE" id="PS51273">
    <property type="entry name" value="GATASE_TYPE_1"/>
    <property type="match status" value="1"/>
</dbReference>
<dbReference type="PRINTS" id="PR00099">
    <property type="entry name" value="CPSGATASE"/>
</dbReference>
<keyword evidence="10" id="KW-1185">Reference proteome</keyword>
<keyword evidence="5" id="KW-0822">Tryptophan biosynthesis</keyword>
<organism evidence="9 10">
    <name type="scientific">Bremia lactucae</name>
    <name type="common">Lettuce downy mildew</name>
    <dbReference type="NCBI Taxonomy" id="4779"/>
    <lineage>
        <taxon>Eukaryota</taxon>
        <taxon>Sar</taxon>
        <taxon>Stramenopiles</taxon>
        <taxon>Oomycota</taxon>
        <taxon>Peronosporomycetes</taxon>
        <taxon>Peronosporales</taxon>
        <taxon>Peronosporaceae</taxon>
        <taxon>Bremia</taxon>
    </lineage>
</organism>
<name>A0A976IKF1_BRELC</name>
<dbReference type="GeneID" id="94351722"/>
<reference evidence="9 10" key="1">
    <citation type="journal article" date="2021" name="Genome Biol.">
        <title>AFLAP: assembly-free linkage analysis pipeline using k-mers from genome sequencing data.</title>
        <authorList>
            <person name="Fletcher K."/>
            <person name="Zhang L."/>
            <person name="Gil J."/>
            <person name="Han R."/>
            <person name="Cavanaugh K."/>
            <person name="Michelmore R."/>
        </authorList>
    </citation>
    <scope>NUCLEOTIDE SEQUENCE [LARGE SCALE GENOMIC DNA]</scope>
    <source>
        <strain evidence="9 10">SF5</strain>
    </source>
</reference>
<evidence type="ECO:0000256" key="4">
    <source>
        <dbReference type="ARBA" id="ARBA00020654"/>
    </source>
</evidence>
<dbReference type="GO" id="GO:0004049">
    <property type="term" value="F:anthranilate synthase activity"/>
    <property type="evidence" value="ECO:0007669"/>
    <property type="project" value="UniProtKB-EC"/>
</dbReference>
<dbReference type="GO" id="GO:0000162">
    <property type="term" value="P:L-tryptophan biosynthetic process"/>
    <property type="evidence" value="ECO:0007669"/>
    <property type="project" value="UniProtKB-KW"/>
</dbReference>
<dbReference type="Gene3D" id="3.40.50.880">
    <property type="match status" value="1"/>
</dbReference>
<evidence type="ECO:0000256" key="1">
    <source>
        <dbReference type="ARBA" id="ARBA00004873"/>
    </source>
</evidence>
<dbReference type="InterPro" id="IPR017926">
    <property type="entry name" value="GATASE"/>
</dbReference>